<name>A0A4S8Q8Y6_9ACTN</name>
<accession>A0A4S8Q8Y6</accession>
<dbReference type="Gene3D" id="3.40.1760.10">
    <property type="entry name" value="YfbM-like super family"/>
    <property type="match status" value="1"/>
</dbReference>
<evidence type="ECO:0000313" key="1">
    <source>
        <dbReference type="EMBL" id="THV40650.1"/>
    </source>
</evidence>
<keyword evidence="2" id="KW-1185">Reference proteome</keyword>
<dbReference type="RefSeq" id="WP_136535424.1">
    <property type="nucleotide sequence ID" value="NZ_STGY01000056.1"/>
</dbReference>
<dbReference type="InterPro" id="IPR035944">
    <property type="entry name" value="YfbM-like_sf"/>
</dbReference>
<dbReference type="SUPFAM" id="SSF111069">
    <property type="entry name" value="Hypothetical protein yfbM"/>
    <property type="match status" value="1"/>
</dbReference>
<protein>
    <submittedName>
        <fullName evidence="1">DUF1877 family protein</fullName>
    </submittedName>
</protein>
<reference evidence="1 2" key="2">
    <citation type="submission" date="2019-05" db="EMBL/GenBank/DDBJ databases">
        <title>Glycomyces buryatensis sp. nov.</title>
        <authorList>
            <person name="Nikitina E."/>
        </authorList>
    </citation>
    <scope>NUCLEOTIDE SEQUENCE [LARGE SCALE GENOMIC DNA]</scope>
    <source>
        <strain evidence="1 2">18</strain>
    </source>
</reference>
<evidence type="ECO:0000313" key="2">
    <source>
        <dbReference type="Proteomes" id="UP000308760"/>
    </source>
</evidence>
<proteinExistence type="predicted"/>
<dbReference type="Pfam" id="PF08974">
    <property type="entry name" value="DUF1877"/>
    <property type="match status" value="1"/>
</dbReference>
<dbReference type="OrthoDB" id="5354816at2"/>
<organism evidence="1 2">
    <name type="scientific">Glycomyces buryatensis</name>
    <dbReference type="NCBI Taxonomy" id="2570927"/>
    <lineage>
        <taxon>Bacteria</taxon>
        <taxon>Bacillati</taxon>
        <taxon>Actinomycetota</taxon>
        <taxon>Actinomycetes</taxon>
        <taxon>Glycomycetales</taxon>
        <taxon>Glycomycetaceae</taxon>
        <taxon>Glycomyces</taxon>
    </lineage>
</organism>
<dbReference type="Proteomes" id="UP000308760">
    <property type="component" value="Unassembled WGS sequence"/>
</dbReference>
<gene>
    <name evidence="1" type="ORF">FAB82_15445</name>
</gene>
<dbReference type="EMBL" id="STGY01000056">
    <property type="protein sequence ID" value="THV40650.1"/>
    <property type="molecule type" value="Genomic_DNA"/>
</dbReference>
<sequence>MGMTISFTSVTRQELEKALADPEWAEELLWQDEKAEQEPDGYLDKSWAGLEYLMGEAGVGFEFLFEGVNIDEEGTLFAWSPELVRQTAEELRAVPFERLAAHYDGPAMEAADVYPRVWEVGASLDYEEFHYVRMVAFFEAAAASGAGAIMNFSF</sequence>
<dbReference type="AlphaFoldDB" id="A0A4S8Q8Y6"/>
<comment type="caution">
    <text evidence="1">The sequence shown here is derived from an EMBL/GenBank/DDBJ whole genome shotgun (WGS) entry which is preliminary data.</text>
</comment>
<reference evidence="2" key="1">
    <citation type="submission" date="2019-04" db="EMBL/GenBank/DDBJ databases">
        <title>Nocardioides xinjiangensis sp. nov.</title>
        <authorList>
            <person name="Liu S."/>
        </authorList>
    </citation>
    <scope>NUCLEOTIDE SEQUENCE [LARGE SCALE GENOMIC DNA]</scope>
    <source>
        <strain evidence="2">18</strain>
    </source>
</reference>
<dbReference type="InterPro" id="IPR015068">
    <property type="entry name" value="DUF1877"/>
</dbReference>